<name>A0ABQ9B440_9ROSI</name>
<dbReference type="PANTHER" id="PTHR45966:SF40">
    <property type="entry name" value="GDSL ESTERASE_LIPASE 1-LIKE"/>
    <property type="match status" value="1"/>
</dbReference>
<comment type="caution">
    <text evidence="2">The sequence shown here is derived from an EMBL/GenBank/DDBJ whole genome shotgun (WGS) entry which is preliminary data.</text>
</comment>
<evidence type="ECO:0000256" key="1">
    <source>
        <dbReference type="ARBA" id="ARBA00022729"/>
    </source>
</evidence>
<dbReference type="PANTHER" id="PTHR45966">
    <property type="entry name" value="GDSL-LIKE LIPASE/ACYLHYDROLASE"/>
    <property type="match status" value="1"/>
</dbReference>
<sequence length="147" mass="16593">MLPYLSLEIHYMMLETISTSTDAPVFSDFWPYGETFFKHPTGRPCDGRLIPDFIAEYANLPLIPPYLQPGNNQFMEGENLEAKGDRVLAENLQGMVISSEIQEHVQSSNHQFVNGVNFASSGAGALVETHQGWVCQEYKVYCLRYVP</sequence>
<evidence type="ECO:0000313" key="3">
    <source>
        <dbReference type="Proteomes" id="UP001141253"/>
    </source>
</evidence>
<reference evidence="2" key="1">
    <citation type="submission" date="2022-10" db="EMBL/GenBank/DDBJ databases">
        <authorList>
            <person name="Hyden B.L."/>
            <person name="Feng K."/>
            <person name="Yates T."/>
            <person name="Jawdy S."/>
            <person name="Smart L.B."/>
            <person name="Muchero W."/>
        </authorList>
    </citation>
    <scope>NUCLEOTIDE SEQUENCE</scope>
    <source>
        <tissue evidence="2">Shoot tip</tissue>
    </source>
</reference>
<keyword evidence="3" id="KW-1185">Reference proteome</keyword>
<evidence type="ECO:0000313" key="2">
    <source>
        <dbReference type="EMBL" id="KAJ6370816.1"/>
    </source>
</evidence>
<dbReference type="Proteomes" id="UP001141253">
    <property type="component" value="Chromosome 17"/>
</dbReference>
<dbReference type="Gene3D" id="3.40.50.1110">
    <property type="entry name" value="SGNH hydrolase"/>
    <property type="match status" value="1"/>
</dbReference>
<dbReference type="InterPro" id="IPR036514">
    <property type="entry name" value="SGNH_hydro_sf"/>
</dbReference>
<reference evidence="2" key="2">
    <citation type="journal article" date="2023" name="Int. J. Mol. Sci.">
        <title>De Novo Assembly and Annotation of 11 Diverse Shrub Willow (Salix) Genomes Reveals Novel Gene Organization in Sex-Linked Regions.</title>
        <authorList>
            <person name="Hyden B."/>
            <person name="Feng K."/>
            <person name="Yates T.B."/>
            <person name="Jawdy S."/>
            <person name="Cereghino C."/>
            <person name="Smart L.B."/>
            <person name="Muchero W."/>
        </authorList>
    </citation>
    <scope>NUCLEOTIDE SEQUENCE</scope>
    <source>
        <tissue evidence="2">Shoot tip</tissue>
    </source>
</reference>
<keyword evidence="1" id="KW-0732">Signal</keyword>
<proteinExistence type="predicted"/>
<protein>
    <submittedName>
        <fullName evidence="2">Uncharacterized protein</fullName>
    </submittedName>
</protein>
<organism evidence="2 3">
    <name type="scientific">Salix suchowensis</name>
    <dbReference type="NCBI Taxonomy" id="1278906"/>
    <lineage>
        <taxon>Eukaryota</taxon>
        <taxon>Viridiplantae</taxon>
        <taxon>Streptophyta</taxon>
        <taxon>Embryophyta</taxon>
        <taxon>Tracheophyta</taxon>
        <taxon>Spermatophyta</taxon>
        <taxon>Magnoliopsida</taxon>
        <taxon>eudicotyledons</taxon>
        <taxon>Gunneridae</taxon>
        <taxon>Pentapetalae</taxon>
        <taxon>rosids</taxon>
        <taxon>fabids</taxon>
        <taxon>Malpighiales</taxon>
        <taxon>Salicaceae</taxon>
        <taxon>Saliceae</taxon>
        <taxon>Salix</taxon>
    </lineage>
</organism>
<dbReference type="EMBL" id="JAPFFI010000013">
    <property type="protein sequence ID" value="KAJ6370816.1"/>
    <property type="molecule type" value="Genomic_DNA"/>
</dbReference>
<dbReference type="InterPro" id="IPR044552">
    <property type="entry name" value="GLIP1-5/GLL25"/>
</dbReference>
<gene>
    <name evidence="2" type="ORF">OIU77_001343</name>
</gene>
<accession>A0ABQ9B440</accession>